<evidence type="ECO:0000256" key="1">
    <source>
        <dbReference type="ARBA" id="ARBA00001974"/>
    </source>
</evidence>
<dbReference type="Proteomes" id="UP000191691">
    <property type="component" value="Unassembled WGS sequence"/>
</dbReference>
<dbReference type="InterPro" id="IPR050416">
    <property type="entry name" value="FAD-linked_Oxidoreductase"/>
</dbReference>
<dbReference type="Pfam" id="PF01565">
    <property type="entry name" value="FAD_binding_4"/>
    <property type="match status" value="1"/>
</dbReference>
<gene>
    <name evidence="7" type="ORF">PENNAL_c0001G05116</name>
</gene>
<dbReference type="GO" id="GO:0016491">
    <property type="term" value="F:oxidoreductase activity"/>
    <property type="evidence" value="ECO:0007669"/>
    <property type="project" value="UniProtKB-KW"/>
</dbReference>
<comment type="caution">
    <text evidence="7">The sequence shown here is derived from an EMBL/GenBank/DDBJ whole genome shotgun (WGS) entry which is preliminary data.</text>
</comment>
<comment type="similarity">
    <text evidence="2">Belongs to the oxygen-dependent FAD-linked oxidoreductase family.</text>
</comment>
<evidence type="ECO:0000256" key="5">
    <source>
        <dbReference type="ARBA" id="ARBA00023002"/>
    </source>
</evidence>
<sequence>MNGLTGNITDYGKVVAWSEHPDAFEWMDKKMQCTPGEGLLILEVQERLLTFLVQCCTQLLHDIPESALTGDTFPGLPEPPLKPESQAGGFESLVMMAAEAPYRIPAQLDLSIVESLLTAKASAAEDHLWALREDPDYFSRTLHEVKDHRQETLKDLNGNTPPLLSSDCSEVFWAHIIGSVVSKAYLDLELFSELSSQAKKLVSLQRQYADDISPSRNLPEEYIDALLRFRYYIDQGAAEPLNNLRYAIVASPPLRRYFAHLPPPDANYTNISVVFKCGSKIGVYYPSDANWTDTVQRWTTWKEPTFSLAIKPASVADLQTVVKYASKHDVPFLASGGGHGYSTSFGALQDGLKIDLGLFNGVTLDTNQNTMTIGGSAKFSQVVGPLFNAGKEIQIGSCPCVGMVGATLGGGVGRYQGLHGLILDALKSVQLVTPTGDLITVSASQNEDLFWGLRGAGFNYGIVTSATYEVYDLTNDGNVFHADFMFPASLNETFFNILASYITLPADLSLYALAMNYPSVGPVILFNAVYAGSKQEGLNLIAPFLDLTYIQRNISMINWDAISEAAGFGLVPEFCVKGQKYDLWSAGVRSIDATTHINFFNKLVQFWNDYPSASGSAWQVEYFPVQAVTAIADDSTAYPHRQISAHEMFTFSFTDSSIGGKVDDFALAAVKAFNATSGFDGLHIYVSYAHGTEGLNAMYGAEKLPRLLKLKKKWDPKGLFSYNNGLPH</sequence>
<keyword evidence="8" id="KW-1185">Reference proteome</keyword>
<dbReference type="AlphaFoldDB" id="A0A1V6ZAL7"/>
<evidence type="ECO:0000256" key="2">
    <source>
        <dbReference type="ARBA" id="ARBA00005466"/>
    </source>
</evidence>
<dbReference type="InterPro" id="IPR036318">
    <property type="entry name" value="FAD-bd_PCMH-like_sf"/>
</dbReference>
<feature type="domain" description="FAD-binding PCMH-type" evidence="6">
    <location>
        <begin position="301"/>
        <end position="473"/>
    </location>
</feature>
<dbReference type="InterPro" id="IPR016166">
    <property type="entry name" value="FAD-bd_PCMH"/>
</dbReference>
<dbReference type="EMBL" id="MOOB01000001">
    <property type="protein sequence ID" value="OQE96749.1"/>
    <property type="molecule type" value="Genomic_DNA"/>
</dbReference>
<evidence type="ECO:0000256" key="3">
    <source>
        <dbReference type="ARBA" id="ARBA00022630"/>
    </source>
</evidence>
<dbReference type="STRING" id="60175.A0A1V6ZAL7"/>
<organism evidence="7 8">
    <name type="scientific">Penicillium nalgiovense</name>
    <dbReference type="NCBI Taxonomy" id="60175"/>
    <lineage>
        <taxon>Eukaryota</taxon>
        <taxon>Fungi</taxon>
        <taxon>Dikarya</taxon>
        <taxon>Ascomycota</taxon>
        <taxon>Pezizomycotina</taxon>
        <taxon>Eurotiomycetes</taxon>
        <taxon>Eurotiomycetidae</taxon>
        <taxon>Eurotiales</taxon>
        <taxon>Aspergillaceae</taxon>
        <taxon>Penicillium</taxon>
    </lineage>
</organism>
<dbReference type="PANTHER" id="PTHR42973:SF9">
    <property type="entry name" value="FAD-BINDING PCMH-TYPE DOMAIN-CONTAINING PROTEIN-RELATED"/>
    <property type="match status" value="1"/>
</dbReference>
<protein>
    <recommendedName>
        <fullName evidence="6">FAD-binding PCMH-type domain-containing protein</fullName>
    </recommendedName>
</protein>
<dbReference type="Gene3D" id="3.30.465.10">
    <property type="match status" value="1"/>
</dbReference>
<keyword evidence="3" id="KW-0285">Flavoprotein</keyword>
<comment type="cofactor">
    <cofactor evidence="1">
        <name>FAD</name>
        <dbReference type="ChEBI" id="CHEBI:57692"/>
    </cofactor>
</comment>
<evidence type="ECO:0000313" key="8">
    <source>
        <dbReference type="Proteomes" id="UP000191691"/>
    </source>
</evidence>
<dbReference type="SUPFAM" id="SSF56176">
    <property type="entry name" value="FAD-binding/transporter-associated domain-like"/>
    <property type="match status" value="1"/>
</dbReference>
<accession>A0A1V6ZAL7</accession>
<dbReference type="OMA" id="SVFFIEH"/>
<dbReference type="InterPro" id="IPR016169">
    <property type="entry name" value="FAD-bd_PCMH_sub2"/>
</dbReference>
<proteinExistence type="inferred from homology"/>
<evidence type="ECO:0000259" key="6">
    <source>
        <dbReference type="PROSITE" id="PS51387"/>
    </source>
</evidence>
<evidence type="ECO:0000313" key="7">
    <source>
        <dbReference type="EMBL" id="OQE96749.1"/>
    </source>
</evidence>
<dbReference type="PANTHER" id="PTHR42973">
    <property type="entry name" value="BINDING OXIDOREDUCTASE, PUTATIVE (AFU_ORTHOLOGUE AFUA_1G17690)-RELATED"/>
    <property type="match status" value="1"/>
</dbReference>
<reference evidence="8" key="1">
    <citation type="journal article" date="2017" name="Nat. Microbiol.">
        <title>Global analysis of biosynthetic gene clusters reveals vast potential of secondary metabolite production in Penicillium species.</title>
        <authorList>
            <person name="Nielsen J.C."/>
            <person name="Grijseels S."/>
            <person name="Prigent S."/>
            <person name="Ji B."/>
            <person name="Dainat J."/>
            <person name="Nielsen K.F."/>
            <person name="Frisvad J.C."/>
            <person name="Workman M."/>
            <person name="Nielsen J."/>
        </authorList>
    </citation>
    <scope>NUCLEOTIDE SEQUENCE [LARGE SCALE GENOMIC DNA]</scope>
    <source>
        <strain evidence="8">IBT 13039</strain>
    </source>
</reference>
<keyword evidence="4" id="KW-0274">FAD</keyword>
<evidence type="ECO:0000256" key="4">
    <source>
        <dbReference type="ARBA" id="ARBA00022827"/>
    </source>
</evidence>
<dbReference type="PROSITE" id="PS51387">
    <property type="entry name" value="FAD_PCMH"/>
    <property type="match status" value="1"/>
</dbReference>
<dbReference type="Gene3D" id="3.40.462.20">
    <property type="match status" value="1"/>
</dbReference>
<dbReference type="GO" id="GO:0071949">
    <property type="term" value="F:FAD binding"/>
    <property type="evidence" value="ECO:0007669"/>
    <property type="project" value="InterPro"/>
</dbReference>
<dbReference type="Pfam" id="PF08031">
    <property type="entry name" value="BBE"/>
    <property type="match status" value="1"/>
</dbReference>
<keyword evidence="5" id="KW-0560">Oxidoreductase</keyword>
<dbReference type="InterPro" id="IPR012951">
    <property type="entry name" value="BBE"/>
</dbReference>
<name>A0A1V6ZAL7_PENNA</name>
<dbReference type="InterPro" id="IPR006094">
    <property type="entry name" value="Oxid_FAD_bind_N"/>
</dbReference>